<dbReference type="PANTHER" id="PTHR30296">
    <property type="entry name" value="UNCHARACTERIZED PROTEIN YKGE"/>
    <property type="match status" value="1"/>
</dbReference>
<reference evidence="2 3" key="1">
    <citation type="submission" date="2020-01" db="EMBL/GenBank/DDBJ databases">
        <authorList>
            <person name="Kim M.K."/>
        </authorList>
    </citation>
    <scope>NUCLEOTIDE SEQUENCE [LARGE SCALE GENOMIC DNA]</scope>
    <source>
        <strain evidence="2 3">172606-1</strain>
    </source>
</reference>
<feature type="domain" description="Cysteine-rich" evidence="1">
    <location>
        <begin position="3"/>
        <end position="83"/>
    </location>
</feature>
<evidence type="ECO:0000313" key="3">
    <source>
        <dbReference type="Proteomes" id="UP000480178"/>
    </source>
</evidence>
<dbReference type="KEGG" id="rhoz:GXP67_06785"/>
<dbReference type="Proteomes" id="UP000480178">
    <property type="component" value="Chromosome"/>
</dbReference>
<dbReference type="RefSeq" id="WP_162442442.1">
    <property type="nucleotide sequence ID" value="NZ_CP048222.1"/>
</dbReference>
<keyword evidence="3" id="KW-1185">Reference proteome</keyword>
<dbReference type="GO" id="GO:0016491">
    <property type="term" value="F:oxidoreductase activity"/>
    <property type="evidence" value="ECO:0007669"/>
    <property type="project" value="UniProtKB-ARBA"/>
</dbReference>
<evidence type="ECO:0000313" key="2">
    <source>
        <dbReference type="EMBL" id="QHT66384.1"/>
    </source>
</evidence>
<proteinExistence type="predicted"/>
<dbReference type="Pfam" id="PF02754">
    <property type="entry name" value="CCG"/>
    <property type="match status" value="2"/>
</dbReference>
<protein>
    <submittedName>
        <fullName evidence="2">(Fe-S)-binding protein</fullName>
    </submittedName>
</protein>
<dbReference type="AlphaFoldDB" id="A0A6C0GEZ6"/>
<gene>
    <name evidence="2" type="ORF">GXP67_06785</name>
</gene>
<feature type="domain" description="Cysteine-rich" evidence="1">
    <location>
        <begin position="127"/>
        <end position="221"/>
    </location>
</feature>
<dbReference type="GO" id="GO:0005829">
    <property type="term" value="C:cytosol"/>
    <property type="evidence" value="ECO:0007669"/>
    <property type="project" value="TreeGrafter"/>
</dbReference>
<accession>A0A6C0GEZ6</accession>
<sequence>MTVGLFIPCYVNQLYPQAAIATLELLQKLNVDVVYPSKQTCCGQPMANSGFEHLTQKCNDLFIENFASFDYIVAPSASCVLHVKDHLHAPENEQLAVSVRSKVYELVEFLTDILKVEKLNARFPHKVGIHQSCHGLRGLHLAQMSELNAAPFSKPAHLLHMVQDLELVSLERPDECCGFGGTFCIAEEAVSVKMGKDRVNDHIKNGAEYITSPDLSCLMHMEGILHRKRSKVKVVHIAQILNSTR</sequence>
<organism evidence="2 3">
    <name type="scientific">Rhodocytophaga rosea</name>
    <dbReference type="NCBI Taxonomy" id="2704465"/>
    <lineage>
        <taxon>Bacteria</taxon>
        <taxon>Pseudomonadati</taxon>
        <taxon>Bacteroidota</taxon>
        <taxon>Cytophagia</taxon>
        <taxon>Cytophagales</taxon>
        <taxon>Rhodocytophagaceae</taxon>
        <taxon>Rhodocytophaga</taxon>
    </lineage>
</organism>
<dbReference type="PANTHER" id="PTHR30296:SF0">
    <property type="entry name" value="LACTATE UTILIZATION PROTEIN A"/>
    <property type="match status" value="1"/>
</dbReference>
<dbReference type="InterPro" id="IPR004017">
    <property type="entry name" value="Cys_rich_dom"/>
</dbReference>
<name>A0A6C0GEZ6_9BACT</name>
<dbReference type="EMBL" id="CP048222">
    <property type="protein sequence ID" value="QHT66384.1"/>
    <property type="molecule type" value="Genomic_DNA"/>
</dbReference>
<evidence type="ECO:0000259" key="1">
    <source>
        <dbReference type="Pfam" id="PF02754"/>
    </source>
</evidence>